<proteinExistence type="predicted"/>
<evidence type="ECO:0000256" key="7">
    <source>
        <dbReference type="ARBA" id="ARBA00023027"/>
    </source>
</evidence>
<evidence type="ECO:0000256" key="11">
    <source>
        <dbReference type="SAM" id="Phobius"/>
    </source>
</evidence>
<dbReference type="PANTHER" id="PTHR43622:SF1">
    <property type="entry name" value="3-DEHYDROQUINATE SYNTHASE"/>
    <property type="match status" value="1"/>
</dbReference>
<dbReference type="Proteomes" id="UP000248798">
    <property type="component" value="Unassembled WGS sequence"/>
</dbReference>
<evidence type="ECO:0000256" key="1">
    <source>
        <dbReference type="ARBA" id="ARBA00001911"/>
    </source>
</evidence>
<keyword evidence="11" id="KW-0472">Membrane</keyword>
<feature type="domain" description="3-dehydroquinate synthase N-terminal" evidence="12">
    <location>
        <begin position="57"/>
        <end position="169"/>
    </location>
</feature>
<dbReference type="Gene3D" id="1.20.1090.10">
    <property type="entry name" value="Dehydroquinate synthase-like - alpha domain"/>
    <property type="match status" value="1"/>
</dbReference>
<organism evidence="15 16">
    <name type="scientific">Desulfobacter hydrogenophilus</name>
    <dbReference type="NCBI Taxonomy" id="2291"/>
    <lineage>
        <taxon>Bacteria</taxon>
        <taxon>Pseudomonadati</taxon>
        <taxon>Thermodesulfobacteriota</taxon>
        <taxon>Desulfobacteria</taxon>
        <taxon>Desulfobacterales</taxon>
        <taxon>Desulfobacteraceae</taxon>
        <taxon>Desulfobacter</taxon>
    </lineage>
</organism>
<evidence type="ECO:0000256" key="3">
    <source>
        <dbReference type="ARBA" id="ARBA00003485"/>
    </source>
</evidence>
<evidence type="ECO:0000313" key="16">
    <source>
        <dbReference type="Proteomes" id="UP000248798"/>
    </source>
</evidence>
<dbReference type="NCBIfam" id="TIGR01357">
    <property type="entry name" value="aroB"/>
    <property type="match status" value="1"/>
</dbReference>
<evidence type="ECO:0000259" key="12">
    <source>
        <dbReference type="Pfam" id="PF01761"/>
    </source>
</evidence>
<dbReference type="AlphaFoldDB" id="A0A328FFL2"/>
<comment type="cofactor">
    <cofactor evidence="2">
        <name>Co(2+)</name>
        <dbReference type="ChEBI" id="CHEBI:48828"/>
    </cofactor>
</comment>
<evidence type="ECO:0000313" key="14">
    <source>
        <dbReference type="EMBL" id="QBH12661.1"/>
    </source>
</evidence>
<dbReference type="Pfam" id="PF24621">
    <property type="entry name" value="DHQS_C"/>
    <property type="match status" value="1"/>
</dbReference>
<accession>A0A328FFL2</accession>
<dbReference type="InterPro" id="IPR016037">
    <property type="entry name" value="DHQ_synth_AroB"/>
</dbReference>
<evidence type="ECO:0000256" key="6">
    <source>
        <dbReference type="ARBA" id="ARBA00022833"/>
    </source>
</evidence>
<comment type="function">
    <text evidence="3">Catalyzes the conversion of 3-deoxy-D-arabino-heptulosonate 7-phosphate (DAHP) to dehydroquinate (DHQ).</text>
</comment>
<keyword evidence="6" id="KW-0862">Zinc</keyword>
<keyword evidence="9" id="KW-0170">Cobalt</keyword>
<keyword evidence="11" id="KW-0812">Transmembrane</keyword>
<evidence type="ECO:0000313" key="15">
    <source>
        <dbReference type="EMBL" id="RAM03374.1"/>
    </source>
</evidence>
<dbReference type="OrthoDB" id="9806583at2"/>
<feature type="domain" description="3-dehydroquinate synthase C-terminal" evidence="13">
    <location>
        <begin position="171"/>
        <end position="310"/>
    </location>
</feature>
<dbReference type="GO" id="GO:0005737">
    <property type="term" value="C:cytoplasm"/>
    <property type="evidence" value="ECO:0007669"/>
    <property type="project" value="InterPro"/>
</dbReference>
<dbReference type="SUPFAM" id="SSF56796">
    <property type="entry name" value="Dehydroquinate synthase-like"/>
    <property type="match status" value="1"/>
</dbReference>
<dbReference type="InterPro" id="IPR030963">
    <property type="entry name" value="DHQ_synth_fam"/>
</dbReference>
<evidence type="ECO:0000259" key="13">
    <source>
        <dbReference type="Pfam" id="PF24621"/>
    </source>
</evidence>
<evidence type="ECO:0000256" key="10">
    <source>
        <dbReference type="NCBIfam" id="TIGR01357"/>
    </source>
</evidence>
<reference evidence="14 17" key="2">
    <citation type="submission" date="2019-02" db="EMBL/GenBank/DDBJ databases">
        <title>Complete genome sequence of Desulfobacter hydrogenophilus AcRS1.</title>
        <authorList>
            <person name="Marietou A."/>
            <person name="Lund M.B."/>
            <person name="Marshall I.P.G."/>
            <person name="Schreiber L."/>
            <person name="Jorgensen B."/>
        </authorList>
    </citation>
    <scope>NUCLEOTIDE SEQUENCE [LARGE SCALE GENOMIC DNA]</scope>
    <source>
        <strain evidence="14 17">AcRS1</strain>
    </source>
</reference>
<keyword evidence="11" id="KW-1133">Transmembrane helix</keyword>
<dbReference type="CDD" id="cd08195">
    <property type="entry name" value="DHQS"/>
    <property type="match status" value="1"/>
</dbReference>
<keyword evidence="5" id="KW-0547">Nucleotide-binding</keyword>
<feature type="transmembrane region" description="Helical" evidence="11">
    <location>
        <begin position="88"/>
        <end position="109"/>
    </location>
</feature>
<keyword evidence="17" id="KW-1185">Reference proteome</keyword>
<dbReference type="EMBL" id="QLNI01000005">
    <property type="protein sequence ID" value="RAM03374.1"/>
    <property type="molecule type" value="Genomic_DNA"/>
</dbReference>
<keyword evidence="8 15" id="KW-0456">Lyase</keyword>
<keyword evidence="4" id="KW-0479">Metal-binding</keyword>
<dbReference type="EMBL" id="CP036313">
    <property type="protein sequence ID" value="QBH12661.1"/>
    <property type="molecule type" value="Genomic_DNA"/>
</dbReference>
<evidence type="ECO:0000256" key="4">
    <source>
        <dbReference type="ARBA" id="ARBA00022723"/>
    </source>
</evidence>
<name>A0A328FFL2_9BACT</name>
<dbReference type="PANTHER" id="PTHR43622">
    <property type="entry name" value="3-DEHYDROQUINATE SYNTHASE"/>
    <property type="match status" value="1"/>
</dbReference>
<evidence type="ECO:0000256" key="2">
    <source>
        <dbReference type="ARBA" id="ARBA00001941"/>
    </source>
</evidence>
<keyword evidence="7" id="KW-0520">NAD</keyword>
<dbReference type="InterPro" id="IPR050071">
    <property type="entry name" value="Dehydroquinate_synthase"/>
</dbReference>
<gene>
    <name evidence="15" type="primary">aroB</name>
    <name evidence="15" type="ORF">DO021_03550</name>
    <name evidence="14" type="ORF">EYB58_06915</name>
</gene>
<dbReference type="PIRSF" id="PIRSF001455">
    <property type="entry name" value="DHQ_synth"/>
    <property type="match status" value="1"/>
</dbReference>
<sequence length="345" mass="37800">MIKTFTVEGWQGTSAIHVGESLSRVGEYLPDQGSVVIVTDENILKHYGASLPAGHVITIGSGEKIKTLATVEYILREMIKVGCDRSSFLLAIGGGIVCDIAGFVASVFLRGIRFGFVSTSLLSQVDASVGGKNGVNLDAFKNMVGVFCQPQFVLCDIDMLYTLPDREISNGLAEIVKHGLISDRPLLEFIENNRDKALALDRETVFRMVADSVDIKSRVVQADEREAGERRKLNFGHTIGHAFEKLNPSGHGRAVAAGMVAAAQFSQQRGYINQGDVDRIKELLLGLGLPVDFDFPPEQIIEAASRDKKKQGKNLFFVFLEQIGQARVENISYDNLNGFIRGYFV</sequence>
<evidence type="ECO:0000313" key="17">
    <source>
        <dbReference type="Proteomes" id="UP000293902"/>
    </source>
</evidence>
<dbReference type="Pfam" id="PF01761">
    <property type="entry name" value="DHQ_synthase"/>
    <property type="match status" value="1"/>
</dbReference>
<dbReference type="RefSeq" id="WP_111953780.1">
    <property type="nucleotide sequence ID" value="NZ_CP036313.1"/>
</dbReference>
<dbReference type="GO" id="GO:0009073">
    <property type="term" value="P:aromatic amino acid family biosynthetic process"/>
    <property type="evidence" value="ECO:0007669"/>
    <property type="project" value="InterPro"/>
</dbReference>
<evidence type="ECO:0000256" key="9">
    <source>
        <dbReference type="ARBA" id="ARBA00023285"/>
    </source>
</evidence>
<dbReference type="Gene3D" id="3.40.50.1970">
    <property type="match status" value="1"/>
</dbReference>
<evidence type="ECO:0000256" key="8">
    <source>
        <dbReference type="ARBA" id="ARBA00023239"/>
    </source>
</evidence>
<dbReference type="Proteomes" id="UP000293902">
    <property type="component" value="Chromosome"/>
</dbReference>
<dbReference type="GO" id="GO:0009423">
    <property type="term" value="P:chorismate biosynthetic process"/>
    <property type="evidence" value="ECO:0007669"/>
    <property type="project" value="UniProtKB-UniRule"/>
</dbReference>
<comment type="cofactor">
    <cofactor evidence="1">
        <name>NAD(+)</name>
        <dbReference type="ChEBI" id="CHEBI:57540"/>
    </cofactor>
</comment>
<reference evidence="15 16" key="1">
    <citation type="submission" date="2018-06" db="EMBL/GenBank/DDBJ databases">
        <title>Complete Genome Sequence of Desulfobacter hydrogenophilus (DSM3380).</title>
        <authorList>
            <person name="Marietou A."/>
            <person name="Schreiber L."/>
            <person name="Marshall I."/>
            <person name="Jorgensen B."/>
        </authorList>
    </citation>
    <scope>NUCLEOTIDE SEQUENCE [LARGE SCALE GENOMIC DNA]</scope>
    <source>
        <strain evidence="15 16">DSM 3380</strain>
    </source>
</reference>
<protein>
    <recommendedName>
        <fullName evidence="10">3-dehydroquinate synthase</fullName>
        <ecNumber evidence="10">4.2.3.4</ecNumber>
    </recommendedName>
</protein>
<dbReference type="GO" id="GO:0003856">
    <property type="term" value="F:3-dehydroquinate synthase activity"/>
    <property type="evidence" value="ECO:0007669"/>
    <property type="project" value="UniProtKB-UniRule"/>
</dbReference>
<dbReference type="InterPro" id="IPR056179">
    <property type="entry name" value="DHQS_C"/>
</dbReference>
<dbReference type="EC" id="4.2.3.4" evidence="10"/>
<evidence type="ECO:0000256" key="5">
    <source>
        <dbReference type="ARBA" id="ARBA00022741"/>
    </source>
</evidence>
<dbReference type="GO" id="GO:0046872">
    <property type="term" value="F:metal ion binding"/>
    <property type="evidence" value="ECO:0007669"/>
    <property type="project" value="UniProtKB-KW"/>
</dbReference>
<dbReference type="GO" id="GO:0000166">
    <property type="term" value="F:nucleotide binding"/>
    <property type="evidence" value="ECO:0007669"/>
    <property type="project" value="UniProtKB-KW"/>
</dbReference>
<dbReference type="InterPro" id="IPR030960">
    <property type="entry name" value="DHQS/DOIS_N"/>
</dbReference>